<dbReference type="PROSITE" id="PS50113">
    <property type="entry name" value="PAC"/>
    <property type="match status" value="1"/>
</dbReference>
<evidence type="ECO:0000256" key="2">
    <source>
        <dbReference type="ARBA" id="ARBA00012438"/>
    </source>
</evidence>
<dbReference type="SMART" id="SM00448">
    <property type="entry name" value="REC"/>
    <property type="match status" value="1"/>
</dbReference>
<dbReference type="Gene3D" id="3.40.190.10">
    <property type="entry name" value="Periplasmic binding protein-like II"/>
    <property type="match status" value="2"/>
</dbReference>
<dbReference type="InterPro" id="IPR005467">
    <property type="entry name" value="His_kinase_dom"/>
</dbReference>
<dbReference type="InterPro" id="IPR001638">
    <property type="entry name" value="Solute-binding_3/MltF_N"/>
</dbReference>
<dbReference type="EMBL" id="AP024488">
    <property type="protein sequence ID" value="BCS96727.1"/>
    <property type="molecule type" value="Genomic_DNA"/>
</dbReference>
<dbReference type="PRINTS" id="PR00344">
    <property type="entry name" value="BCTRLSENSOR"/>
</dbReference>
<evidence type="ECO:0000256" key="9">
    <source>
        <dbReference type="PROSITE-ProRule" id="PRU00169"/>
    </source>
</evidence>
<dbReference type="Gene3D" id="1.10.287.130">
    <property type="match status" value="1"/>
</dbReference>
<keyword evidence="5" id="KW-0547">Nucleotide-binding</keyword>
<organism evidence="15 16">
    <name type="scientific">Desulfoluna limicola</name>
    <dbReference type="NCBI Taxonomy" id="2810562"/>
    <lineage>
        <taxon>Bacteria</taxon>
        <taxon>Pseudomonadati</taxon>
        <taxon>Thermodesulfobacteriota</taxon>
        <taxon>Desulfobacteria</taxon>
        <taxon>Desulfobacterales</taxon>
        <taxon>Desulfolunaceae</taxon>
        <taxon>Desulfoluna</taxon>
    </lineage>
</organism>
<dbReference type="InterPro" id="IPR013767">
    <property type="entry name" value="PAS_fold"/>
</dbReference>
<dbReference type="PROSITE" id="PS50109">
    <property type="entry name" value="HIS_KIN"/>
    <property type="match status" value="1"/>
</dbReference>
<reference evidence="15 16" key="1">
    <citation type="submission" date="2021-02" db="EMBL/GenBank/DDBJ databases">
        <title>Complete genome of Desulfoluna sp. strain ASN36.</title>
        <authorList>
            <person name="Takahashi A."/>
            <person name="Kojima H."/>
            <person name="Fukui M."/>
        </authorList>
    </citation>
    <scope>NUCLEOTIDE SEQUENCE [LARGE SCALE GENOMIC DNA]</scope>
    <source>
        <strain evidence="15 16">ASN36</strain>
    </source>
</reference>
<gene>
    <name evidence="15" type="ORF">DSLASN_23590</name>
</gene>
<evidence type="ECO:0000256" key="6">
    <source>
        <dbReference type="ARBA" id="ARBA00022777"/>
    </source>
</evidence>
<evidence type="ECO:0000256" key="5">
    <source>
        <dbReference type="ARBA" id="ARBA00022741"/>
    </source>
</evidence>
<keyword evidence="3 9" id="KW-0597">Phosphoprotein</keyword>
<protein>
    <recommendedName>
        <fullName evidence="2">histidine kinase</fullName>
        <ecNumber evidence="2">2.7.13.3</ecNumber>
    </recommendedName>
</protein>
<dbReference type="InterPro" id="IPR004358">
    <property type="entry name" value="Sig_transdc_His_kin-like_C"/>
</dbReference>
<dbReference type="SUPFAM" id="SSF53850">
    <property type="entry name" value="Periplasmic binding protein-like II"/>
    <property type="match status" value="1"/>
</dbReference>
<dbReference type="CDD" id="cd00130">
    <property type="entry name" value="PAS"/>
    <property type="match status" value="1"/>
</dbReference>
<comment type="catalytic activity">
    <reaction evidence="1">
        <text>ATP + protein L-histidine = ADP + protein N-phospho-L-histidine.</text>
        <dbReference type="EC" id="2.7.13.3"/>
    </reaction>
</comment>
<dbReference type="CDD" id="cd00082">
    <property type="entry name" value="HisKA"/>
    <property type="match status" value="1"/>
</dbReference>
<dbReference type="SMART" id="SM00091">
    <property type="entry name" value="PAS"/>
    <property type="match status" value="1"/>
</dbReference>
<dbReference type="PROSITE" id="PS50112">
    <property type="entry name" value="PAS"/>
    <property type="match status" value="1"/>
</dbReference>
<keyword evidence="10" id="KW-1133">Transmembrane helix</keyword>
<dbReference type="InterPro" id="IPR036890">
    <property type="entry name" value="HATPase_C_sf"/>
</dbReference>
<evidence type="ECO:0000256" key="4">
    <source>
        <dbReference type="ARBA" id="ARBA00022679"/>
    </source>
</evidence>
<evidence type="ECO:0000259" key="12">
    <source>
        <dbReference type="PROSITE" id="PS50110"/>
    </source>
</evidence>
<dbReference type="InterPro" id="IPR001789">
    <property type="entry name" value="Sig_transdc_resp-reg_receiver"/>
</dbReference>
<dbReference type="SMART" id="SM00388">
    <property type="entry name" value="HisKA"/>
    <property type="match status" value="1"/>
</dbReference>
<evidence type="ECO:0000256" key="10">
    <source>
        <dbReference type="SAM" id="Phobius"/>
    </source>
</evidence>
<dbReference type="InterPro" id="IPR000700">
    <property type="entry name" value="PAS-assoc_C"/>
</dbReference>
<dbReference type="Pfam" id="PF02518">
    <property type="entry name" value="HATPase_c"/>
    <property type="match status" value="1"/>
</dbReference>
<dbReference type="InterPro" id="IPR035965">
    <property type="entry name" value="PAS-like_dom_sf"/>
</dbReference>
<evidence type="ECO:0000313" key="15">
    <source>
        <dbReference type="EMBL" id="BCS96727.1"/>
    </source>
</evidence>
<evidence type="ECO:0000256" key="8">
    <source>
        <dbReference type="ARBA" id="ARBA00023012"/>
    </source>
</evidence>
<dbReference type="SUPFAM" id="SSF55874">
    <property type="entry name" value="ATPase domain of HSP90 chaperone/DNA topoisomerase II/histidine kinase"/>
    <property type="match status" value="1"/>
</dbReference>
<dbReference type="InterPro" id="IPR003661">
    <property type="entry name" value="HisK_dim/P_dom"/>
</dbReference>
<keyword evidence="7" id="KW-0067">ATP-binding</keyword>
<dbReference type="Proteomes" id="UP001320148">
    <property type="component" value="Chromosome"/>
</dbReference>
<evidence type="ECO:0000313" key="16">
    <source>
        <dbReference type="Proteomes" id="UP001320148"/>
    </source>
</evidence>
<keyword evidence="10" id="KW-0812">Transmembrane</keyword>
<dbReference type="Pfam" id="PF00989">
    <property type="entry name" value="PAS"/>
    <property type="match status" value="1"/>
</dbReference>
<keyword evidence="8" id="KW-0902">Two-component regulatory system</keyword>
<dbReference type="SMART" id="SM00086">
    <property type="entry name" value="PAC"/>
    <property type="match status" value="1"/>
</dbReference>
<dbReference type="InterPro" id="IPR001610">
    <property type="entry name" value="PAC"/>
</dbReference>
<evidence type="ECO:0000259" key="13">
    <source>
        <dbReference type="PROSITE" id="PS50112"/>
    </source>
</evidence>
<proteinExistence type="predicted"/>
<evidence type="ECO:0000259" key="14">
    <source>
        <dbReference type="PROSITE" id="PS50113"/>
    </source>
</evidence>
<dbReference type="InterPro" id="IPR011006">
    <property type="entry name" value="CheY-like_superfamily"/>
</dbReference>
<keyword evidence="10" id="KW-0472">Membrane</keyword>
<dbReference type="CDD" id="cd01007">
    <property type="entry name" value="PBP2_BvgS_HisK_like"/>
    <property type="match status" value="1"/>
</dbReference>
<dbReference type="InterPro" id="IPR003594">
    <property type="entry name" value="HATPase_dom"/>
</dbReference>
<dbReference type="SMART" id="SM00387">
    <property type="entry name" value="HATPase_c"/>
    <property type="match status" value="1"/>
</dbReference>
<dbReference type="SUPFAM" id="SSF55785">
    <property type="entry name" value="PYP-like sensor domain (PAS domain)"/>
    <property type="match status" value="1"/>
</dbReference>
<feature type="modified residue" description="4-aspartylphosphate" evidence="9">
    <location>
        <position position="746"/>
    </location>
</feature>
<evidence type="ECO:0000256" key="1">
    <source>
        <dbReference type="ARBA" id="ARBA00000085"/>
    </source>
</evidence>
<keyword evidence="6" id="KW-0418">Kinase</keyword>
<keyword evidence="4" id="KW-0808">Transferase</keyword>
<feature type="transmembrane region" description="Helical" evidence="10">
    <location>
        <begin position="12"/>
        <end position="30"/>
    </location>
</feature>
<feature type="domain" description="PAC" evidence="14">
    <location>
        <begin position="396"/>
        <end position="448"/>
    </location>
</feature>
<dbReference type="Pfam" id="PF00512">
    <property type="entry name" value="HisKA"/>
    <property type="match status" value="1"/>
</dbReference>
<dbReference type="Pfam" id="PF00497">
    <property type="entry name" value="SBP_bac_3"/>
    <property type="match status" value="1"/>
</dbReference>
<feature type="domain" description="Response regulatory" evidence="12">
    <location>
        <begin position="692"/>
        <end position="812"/>
    </location>
</feature>
<dbReference type="SUPFAM" id="SSF47384">
    <property type="entry name" value="Homodimeric domain of signal transducing histidine kinase"/>
    <property type="match status" value="1"/>
</dbReference>
<dbReference type="RefSeq" id="WP_236893015.1">
    <property type="nucleotide sequence ID" value="NZ_AP024488.1"/>
</dbReference>
<dbReference type="Gene3D" id="3.40.50.2300">
    <property type="match status" value="1"/>
</dbReference>
<evidence type="ECO:0000259" key="11">
    <source>
        <dbReference type="PROSITE" id="PS50109"/>
    </source>
</evidence>
<evidence type="ECO:0000256" key="7">
    <source>
        <dbReference type="ARBA" id="ARBA00022840"/>
    </source>
</evidence>
<dbReference type="PANTHER" id="PTHR43065">
    <property type="entry name" value="SENSOR HISTIDINE KINASE"/>
    <property type="match status" value="1"/>
</dbReference>
<sequence>MPDHPIHTVGWQALRNLAGAVFIIIALASCRMNGAAFLTPEEKSWLNAHQGQLEVLLEAEAPPYAFHDDDGTFNGFFLDYLRELETILGFRFSIRKFSQWNDLLTYSKTHNNFIILNVSRTEDRAQYLLFTDAVIKVPYAIVTRKTSDAKTIPEFADKTLCTVRGYAVIDALTRDYPHVPLTDVKNSVTGFHAVFDGTCDAMVINQMEASYLIDNLGLSNLHIAGQTLFLNRLAAATSHQDPVLFAILEKAVDKITPRRRQEIYRQWVSTGHIGLPFSILLIIEIGGGLILCIIFLLWAWSTSLRKQVDSQTRQIRQSRENLRITLLSIGDGVMATDTEGKVTRLNPVAMTLTGWAFSEAQGKSMAHVFKLQDIRTHQPIPPSDLTGCQKYGKETATNEAILISRNDETYRIHYSVSPIRDEAHNTTGTVFVFRDITNNIKAEEERLRFKKMESLGILAGGIAHDFNNLLTGLYGNISMAKMTLPPEHEAMSYIMSAEESMEAAVALTSQFLTFSKDEKPDRKIIDLGKTLVDAASFAAHGLNTKLETAIDEDLWPVSADKGQLSQIVGNLIINAHQAMATGGIITLTAKNIHDPSDRHVSISVQDQGTGIAPENLDKIFDPYFTTKKTGSGLGLATTYAIITKHNGTIQVESQLGKGSTFTITLPAAAESLEDPVKDRLEELIDTQSLEAHILVLDDQAVIRKILETILTKLGFEVTFTVEGNETVEAYQNRLNEGKPFDAVVLDLTIPGGMGGKEASEKILAMDPDAKLIISSGHASDPIMSNYKDHGIKAIAVKPYRFDDFKEILLRVLLDKY</sequence>
<dbReference type="SMART" id="SM00062">
    <property type="entry name" value="PBPb"/>
    <property type="match status" value="1"/>
</dbReference>
<dbReference type="Gene3D" id="3.30.450.20">
    <property type="entry name" value="PAS domain"/>
    <property type="match status" value="1"/>
</dbReference>
<feature type="transmembrane region" description="Helical" evidence="10">
    <location>
        <begin position="273"/>
        <end position="300"/>
    </location>
</feature>
<dbReference type="SUPFAM" id="SSF52172">
    <property type="entry name" value="CheY-like"/>
    <property type="match status" value="1"/>
</dbReference>
<feature type="domain" description="PAS" evidence="13">
    <location>
        <begin position="318"/>
        <end position="371"/>
    </location>
</feature>
<keyword evidence="16" id="KW-1185">Reference proteome</keyword>
<dbReference type="InterPro" id="IPR036097">
    <property type="entry name" value="HisK_dim/P_sf"/>
</dbReference>
<evidence type="ECO:0000256" key="3">
    <source>
        <dbReference type="ARBA" id="ARBA00022553"/>
    </source>
</evidence>
<dbReference type="InterPro" id="IPR000014">
    <property type="entry name" value="PAS"/>
</dbReference>
<dbReference type="EC" id="2.7.13.3" evidence="2"/>
<name>A0ABM7PI24_9BACT</name>
<dbReference type="Gene3D" id="3.30.565.10">
    <property type="entry name" value="Histidine kinase-like ATPase, C-terminal domain"/>
    <property type="match status" value="1"/>
</dbReference>
<dbReference type="Pfam" id="PF00072">
    <property type="entry name" value="Response_reg"/>
    <property type="match status" value="1"/>
</dbReference>
<dbReference type="PANTHER" id="PTHR43065:SF42">
    <property type="entry name" value="TWO-COMPONENT SENSOR PPRA"/>
    <property type="match status" value="1"/>
</dbReference>
<feature type="domain" description="Histidine kinase" evidence="11">
    <location>
        <begin position="461"/>
        <end position="669"/>
    </location>
</feature>
<dbReference type="NCBIfam" id="TIGR00229">
    <property type="entry name" value="sensory_box"/>
    <property type="match status" value="1"/>
</dbReference>
<dbReference type="PROSITE" id="PS50110">
    <property type="entry name" value="RESPONSE_REGULATORY"/>
    <property type="match status" value="1"/>
</dbReference>
<accession>A0ABM7PI24</accession>